<gene>
    <name evidence="1" type="ORF">PACLA_8A040688</name>
</gene>
<protein>
    <submittedName>
        <fullName evidence="1">Uncharacterized protein</fullName>
    </submittedName>
</protein>
<feature type="non-terminal residue" evidence="1">
    <location>
        <position position="61"/>
    </location>
</feature>
<dbReference type="EMBL" id="CACRXK020034226">
    <property type="protein sequence ID" value="CAB4044196.1"/>
    <property type="molecule type" value="Genomic_DNA"/>
</dbReference>
<name>A0A7D9M9H2_PARCT</name>
<dbReference type="AlphaFoldDB" id="A0A7D9M9H2"/>
<sequence length="61" mass="7252">MDPPAQEETEKELYEMFLKERSDILEEIEEFLNMVLYYFFDLEQKLGLESVVTAVKENLSS</sequence>
<accession>A0A7D9M9H2</accession>
<organism evidence="1 2">
    <name type="scientific">Paramuricea clavata</name>
    <name type="common">Red gorgonian</name>
    <name type="synonym">Violescent sea-whip</name>
    <dbReference type="NCBI Taxonomy" id="317549"/>
    <lineage>
        <taxon>Eukaryota</taxon>
        <taxon>Metazoa</taxon>
        <taxon>Cnidaria</taxon>
        <taxon>Anthozoa</taxon>
        <taxon>Octocorallia</taxon>
        <taxon>Malacalcyonacea</taxon>
        <taxon>Plexauridae</taxon>
        <taxon>Paramuricea</taxon>
    </lineage>
</organism>
<dbReference type="Proteomes" id="UP001152795">
    <property type="component" value="Unassembled WGS sequence"/>
</dbReference>
<reference evidence="1" key="1">
    <citation type="submission" date="2020-04" db="EMBL/GenBank/DDBJ databases">
        <authorList>
            <person name="Alioto T."/>
            <person name="Alioto T."/>
            <person name="Gomez Garrido J."/>
        </authorList>
    </citation>
    <scope>NUCLEOTIDE SEQUENCE</scope>
    <source>
        <strain evidence="1">A484AB</strain>
    </source>
</reference>
<keyword evidence="2" id="KW-1185">Reference proteome</keyword>
<proteinExistence type="predicted"/>
<evidence type="ECO:0000313" key="2">
    <source>
        <dbReference type="Proteomes" id="UP001152795"/>
    </source>
</evidence>
<dbReference type="OrthoDB" id="10647537at2759"/>
<evidence type="ECO:0000313" key="1">
    <source>
        <dbReference type="EMBL" id="CAB4044196.1"/>
    </source>
</evidence>
<comment type="caution">
    <text evidence="1">The sequence shown here is derived from an EMBL/GenBank/DDBJ whole genome shotgun (WGS) entry which is preliminary data.</text>
</comment>